<evidence type="ECO:0000256" key="1">
    <source>
        <dbReference type="SAM" id="Coils"/>
    </source>
</evidence>
<sequence length="490" mass="57642">MQKLILTEEIIDCFKKCIQYNDFCRILCDNSQLYFDYLENWDKTMWNDRFQRVAPEMHEDLRNAMLDQNFDSFYLKYRSDADYIIERAKRQRIMDFQIERGSNVHESFAFRDFAANIEIQNSESIIEEILKKKVIGNCKIEKLECLEKKFEAGITSLKIHVDRKLNLLKTDQEERNREMEMKIIEMEARLMSTLDEKLSEQRQLFDQTLKLLRNEHLEEVEKVLQKLKSGSENNQENIMDLQKQFKNKLEKNELSMLLIVGVLGEELNKKIEEIRGYSLKQEEKIKTIMLEVELLKMEMSSDSEEDEESVVQEAKLKIGELFDSFQKNLICEDSSPSNDGSLNTQMKHRGFVFKMNTNLEPDQSSATFDEEVEKEISEFREGIEQLVNNVSYRSVESNAGNIDESTKSESPSNPVDDDNEIDEMNKKFQQELDEQNRVQGQKLQAARQRRAEMNVCEWNKLIQYNIFFQRKTGEDLKTATKLARGNTKGA</sequence>
<name>A0A1I7SYZ8_9PELO</name>
<organism evidence="3 4">
    <name type="scientific">Caenorhabditis tropicalis</name>
    <dbReference type="NCBI Taxonomy" id="1561998"/>
    <lineage>
        <taxon>Eukaryota</taxon>
        <taxon>Metazoa</taxon>
        <taxon>Ecdysozoa</taxon>
        <taxon>Nematoda</taxon>
        <taxon>Chromadorea</taxon>
        <taxon>Rhabditida</taxon>
        <taxon>Rhabditina</taxon>
        <taxon>Rhabditomorpha</taxon>
        <taxon>Rhabditoidea</taxon>
        <taxon>Rhabditidae</taxon>
        <taxon>Peloderinae</taxon>
        <taxon>Caenorhabditis</taxon>
    </lineage>
</organism>
<feature type="coiled-coil region" evidence="1">
    <location>
        <begin position="169"/>
        <end position="251"/>
    </location>
</feature>
<dbReference type="Proteomes" id="UP000095282">
    <property type="component" value="Unplaced"/>
</dbReference>
<dbReference type="WBParaSite" id="Csp11.Scaffold37.g176.t1">
    <property type="protein sequence ID" value="Csp11.Scaffold37.g176.t1"/>
    <property type="gene ID" value="Csp11.Scaffold37.g176"/>
</dbReference>
<keyword evidence="3" id="KW-1185">Reference proteome</keyword>
<dbReference type="AlphaFoldDB" id="A0A1I7SYZ8"/>
<feature type="region of interest" description="Disordered" evidence="2">
    <location>
        <begin position="398"/>
        <end position="420"/>
    </location>
</feature>
<evidence type="ECO:0000313" key="4">
    <source>
        <dbReference type="WBParaSite" id="Csp11.Scaffold37.g176.t1"/>
    </source>
</evidence>
<dbReference type="PANTHER" id="PTHR21566">
    <property type="entry name" value="CILIA- AND FLAGELLA-ASSOCIATED PROTEIN 251-LIKE-RELATED-RELATED"/>
    <property type="match status" value="1"/>
</dbReference>
<accession>A0A1I7SYZ8</accession>
<proteinExistence type="predicted"/>
<evidence type="ECO:0000256" key="2">
    <source>
        <dbReference type="SAM" id="MobiDB-lite"/>
    </source>
</evidence>
<reference evidence="4" key="1">
    <citation type="submission" date="2016-11" db="UniProtKB">
        <authorList>
            <consortium name="WormBaseParasite"/>
        </authorList>
    </citation>
    <scope>IDENTIFICATION</scope>
</reference>
<keyword evidence="1" id="KW-0175">Coiled coil</keyword>
<evidence type="ECO:0000313" key="3">
    <source>
        <dbReference type="Proteomes" id="UP000095282"/>
    </source>
</evidence>
<protein>
    <submittedName>
        <fullName evidence="4">Uncharacterized protein</fullName>
    </submittedName>
</protein>
<dbReference type="InterPro" id="IPR007883">
    <property type="entry name" value="DUF713"/>
</dbReference>
<dbReference type="eggNOG" id="ENOG502TJY3">
    <property type="taxonomic scope" value="Eukaryota"/>
</dbReference>